<name>A0A7X1NZA1_9DEIO</name>
<comment type="caution">
    <text evidence="2">The sequence shown here is derived from an EMBL/GenBank/DDBJ whole genome shotgun (WGS) entry which is preliminary data.</text>
</comment>
<evidence type="ECO:0000256" key="1">
    <source>
        <dbReference type="SAM" id="Phobius"/>
    </source>
</evidence>
<feature type="transmembrane region" description="Helical" evidence="1">
    <location>
        <begin position="211"/>
        <end position="230"/>
    </location>
</feature>
<proteinExistence type="predicted"/>
<accession>A0A7X1NZA1</accession>
<feature type="transmembrane region" description="Helical" evidence="1">
    <location>
        <begin position="310"/>
        <end position="330"/>
    </location>
</feature>
<feature type="transmembrane region" description="Helical" evidence="1">
    <location>
        <begin position="242"/>
        <end position="263"/>
    </location>
</feature>
<feature type="transmembrane region" description="Helical" evidence="1">
    <location>
        <begin position="350"/>
        <end position="370"/>
    </location>
</feature>
<feature type="transmembrane region" description="Helical" evidence="1">
    <location>
        <begin position="173"/>
        <end position="191"/>
    </location>
</feature>
<dbReference type="AlphaFoldDB" id="A0A7X1NZA1"/>
<gene>
    <name evidence="2" type="ORF">F8S09_15725</name>
</gene>
<feature type="transmembrane region" description="Helical" evidence="1">
    <location>
        <begin position="275"/>
        <end position="298"/>
    </location>
</feature>
<feature type="transmembrane region" description="Helical" evidence="1">
    <location>
        <begin position="69"/>
        <end position="90"/>
    </location>
</feature>
<protein>
    <submittedName>
        <fullName evidence="2">DUF4153 domain-containing protein</fullName>
    </submittedName>
</protein>
<keyword evidence="1" id="KW-0472">Membrane</keyword>
<keyword evidence="3" id="KW-1185">Reference proteome</keyword>
<dbReference type="RefSeq" id="WP_152872414.1">
    <property type="nucleotide sequence ID" value="NZ_WBSL01000015.1"/>
</dbReference>
<dbReference type="EMBL" id="WBSL01000015">
    <property type="protein sequence ID" value="MPY68106.1"/>
    <property type="molecule type" value="Genomic_DNA"/>
</dbReference>
<dbReference type="Proteomes" id="UP000484842">
    <property type="component" value="Unassembled WGS sequence"/>
</dbReference>
<keyword evidence="1" id="KW-0812">Transmembrane</keyword>
<keyword evidence="1" id="KW-1133">Transmembrane helix</keyword>
<evidence type="ECO:0000313" key="2">
    <source>
        <dbReference type="EMBL" id="MPY68106.1"/>
    </source>
</evidence>
<feature type="transmembrane region" description="Helical" evidence="1">
    <location>
        <begin position="97"/>
        <end position="116"/>
    </location>
</feature>
<evidence type="ECO:0000313" key="3">
    <source>
        <dbReference type="Proteomes" id="UP000484842"/>
    </source>
</evidence>
<feature type="transmembrane region" description="Helical" evidence="1">
    <location>
        <begin position="41"/>
        <end position="63"/>
    </location>
</feature>
<reference evidence="2 3" key="1">
    <citation type="submission" date="2019-10" db="EMBL/GenBank/DDBJ databases">
        <title>Deinococcus sp. isolated from soil.</title>
        <authorList>
            <person name="Li Y."/>
            <person name="Wang J."/>
        </authorList>
    </citation>
    <scope>NUCLEOTIDE SEQUENCE [LARGE SCALE GENOMIC DNA]</scope>
    <source>
        <strain evidence="2 3">SDU3-2</strain>
    </source>
</reference>
<sequence length="579" mass="61589">MPPSASAVPAPWLSLLVGLMQGLLFWWLQQGAEEAPFPAPWATVLTVPVVMLPLAFSLLGAFLTRDARLTWGTLGVTALTTLAVLSHLTLGTAGTAALGGVIGVVGLLFVQAASLAGTWRFPYPLLFRGLGMTATLLVGGTLFTGVMGLLIVLVSALFGGIGLDAVPRFLGEPWVFLPLAGAAFAFSVTRLRTRPELLETPVRILLTVLSWLLPPAAVLTGLFVLALPVAGLQSTERLFEGLLSSSTYLALTLAVLLLTQVAYQDGEERPALPDWAQRLASGTLFLLPLFPMLALYGLSRRVIEYGLTEARVLGLAAAAVLLIAAAGTAWTARRASPWLAGLGRVNTVALALLGAVTLGLSLPGLLPLHFTVRDQAARLATEPSPETLDRVRFLAYESGEAGRGALQAALDRPLPVAVAAQAQDALTYEAPEFSERYRETGAPVPAWVFSSAPLAGSALSDVQAAALVRVMQAFPAFEQYCGGGRPTCRFRYVVTASAGLDRALVFQNSSWPKGLWFEWEGGEWVRRGRFRPTYPATEVRPLLPSRLAGAPVSSETLALQIVRVGEQILFLSAPESRLP</sequence>
<organism evidence="2 3">
    <name type="scientific">Deinococcus terrestris</name>
    <dbReference type="NCBI Taxonomy" id="2651870"/>
    <lineage>
        <taxon>Bacteria</taxon>
        <taxon>Thermotogati</taxon>
        <taxon>Deinococcota</taxon>
        <taxon>Deinococci</taxon>
        <taxon>Deinococcales</taxon>
        <taxon>Deinococcaceae</taxon>
        <taxon>Deinococcus</taxon>
    </lineage>
</organism>
<feature type="transmembrane region" description="Helical" evidence="1">
    <location>
        <begin position="136"/>
        <end position="161"/>
    </location>
</feature>
<feature type="transmembrane region" description="Helical" evidence="1">
    <location>
        <begin position="12"/>
        <end position="29"/>
    </location>
</feature>